<sequence length="171" mass="20141">LEIKTARDYDVAARRGRRLVEAILKELMPPPDRVVVAPPLLIVAPPLPLPEGWKRAPGGYFDRWGNFIPEEAYVEAVRRWQLKPPEKGLWTWVYQTYGITHGKFITELSKEEQNIILKRFRKYLPPEFRSISLTDWLKKIKDMNLEEYQKLSNDEKAKHFSEFIAYSRGEI</sequence>
<proteinExistence type="predicted"/>
<protein>
    <submittedName>
        <fullName evidence="1">Uncharacterized protein</fullName>
    </submittedName>
</protein>
<organism evidence="1">
    <name type="scientific">marine sediment metagenome</name>
    <dbReference type="NCBI Taxonomy" id="412755"/>
    <lineage>
        <taxon>unclassified sequences</taxon>
        <taxon>metagenomes</taxon>
        <taxon>ecological metagenomes</taxon>
    </lineage>
</organism>
<feature type="non-terminal residue" evidence="1">
    <location>
        <position position="1"/>
    </location>
</feature>
<evidence type="ECO:0000313" key="1">
    <source>
        <dbReference type="EMBL" id="GAI33834.1"/>
    </source>
</evidence>
<gene>
    <name evidence="1" type="ORF">S06H3_49221</name>
</gene>
<name>X1PSI1_9ZZZZ</name>
<dbReference type="EMBL" id="BARV01031069">
    <property type="protein sequence ID" value="GAI33834.1"/>
    <property type="molecule type" value="Genomic_DNA"/>
</dbReference>
<accession>X1PSI1</accession>
<comment type="caution">
    <text evidence="1">The sequence shown here is derived from an EMBL/GenBank/DDBJ whole genome shotgun (WGS) entry which is preliminary data.</text>
</comment>
<reference evidence="1" key="1">
    <citation type="journal article" date="2014" name="Front. Microbiol.">
        <title>High frequency of phylogenetically diverse reductive dehalogenase-homologous genes in deep subseafloor sedimentary metagenomes.</title>
        <authorList>
            <person name="Kawai M."/>
            <person name="Futagami T."/>
            <person name="Toyoda A."/>
            <person name="Takaki Y."/>
            <person name="Nishi S."/>
            <person name="Hori S."/>
            <person name="Arai W."/>
            <person name="Tsubouchi T."/>
            <person name="Morono Y."/>
            <person name="Uchiyama I."/>
            <person name="Ito T."/>
            <person name="Fujiyama A."/>
            <person name="Inagaki F."/>
            <person name="Takami H."/>
        </authorList>
    </citation>
    <scope>NUCLEOTIDE SEQUENCE</scope>
    <source>
        <strain evidence="1">Expedition CK06-06</strain>
    </source>
</reference>
<dbReference type="AlphaFoldDB" id="X1PSI1"/>